<dbReference type="EMBL" id="CP159342">
    <property type="protein sequence ID" value="XCH74135.1"/>
    <property type="molecule type" value="Genomic_DNA"/>
</dbReference>
<evidence type="ECO:0000313" key="2">
    <source>
        <dbReference type="EMBL" id="XBP93437.1"/>
    </source>
</evidence>
<dbReference type="PANTHER" id="PTHR43194">
    <property type="entry name" value="HYDROLASE ALPHA/BETA FOLD FAMILY"/>
    <property type="match status" value="1"/>
</dbReference>
<dbReference type="EMBL" id="CP157762">
    <property type="protein sequence ID" value="XBP93437.1"/>
    <property type="molecule type" value="Genomic_DNA"/>
</dbReference>
<keyword evidence="3" id="KW-0378">Hydrolase</keyword>
<dbReference type="InterPro" id="IPR029058">
    <property type="entry name" value="AB_hydrolase_fold"/>
</dbReference>
<evidence type="ECO:0000313" key="3">
    <source>
        <dbReference type="EMBL" id="XCH74135.1"/>
    </source>
</evidence>
<reference evidence="3" key="2">
    <citation type="submission" date="2024-06" db="EMBL/GenBank/DDBJ databases">
        <title>Micromonospora mangrovi CCTCC AA 2012012 genome sequences.</title>
        <authorList>
            <person name="Gao J."/>
        </authorList>
    </citation>
    <scope>NUCLEOTIDE SEQUENCE</scope>
    <source>
        <strain evidence="3">CCTCC AA 2012012</strain>
    </source>
</reference>
<accession>A0AAU8HDN4</accession>
<name>A0AAU8HDN4_9ACTN</name>
<dbReference type="InterPro" id="IPR000073">
    <property type="entry name" value="AB_hydrolase_1"/>
</dbReference>
<dbReference type="Pfam" id="PF12697">
    <property type="entry name" value="Abhydrolase_6"/>
    <property type="match status" value="1"/>
</dbReference>
<sequence>MSTTRSVDGTELAYEKTGSGPAVVLTGGALNDQAALAPLADLLSNRFTVYNYDRRGRGASGNSQPYEVDREVEDLAHMIDVAGGSAYVFANCSGGAIAIEAAARGVPITKLALYEPPYIIEGQRRAVSAEYPERLGRLLDEGRRGEAILYFMSEAVEMPPEVISKITNSPVWDWLESMAPSLRYDAAVMGDYRLPLDRVAQVKSPTLVMDGAESPQWARNTVAAIAEAASDGQRRSLEGQNHNLNADVVFPVVEKFLAE</sequence>
<dbReference type="AlphaFoldDB" id="A0AAU8HDN4"/>
<dbReference type="PANTHER" id="PTHR43194:SF5">
    <property type="entry name" value="PIMELOYL-[ACYL-CARRIER PROTEIN] METHYL ESTER ESTERASE"/>
    <property type="match status" value="1"/>
</dbReference>
<dbReference type="RefSeq" id="WP_350933094.1">
    <property type="nucleotide sequence ID" value="NZ_CP157762.1"/>
</dbReference>
<feature type="domain" description="AB hydrolase-1" evidence="1">
    <location>
        <begin position="36"/>
        <end position="243"/>
    </location>
</feature>
<dbReference type="GO" id="GO:0016787">
    <property type="term" value="F:hydrolase activity"/>
    <property type="evidence" value="ECO:0007669"/>
    <property type="project" value="UniProtKB-KW"/>
</dbReference>
<reference evidence="2" key="1">
    <citation type="submission" date="2024-01" db="EMBL/GenBank/DDBJ databases">
        <title>The genome sequence of Micromonospora mangrovi CCTCC AA 2012012.</title>
        <authorList>
            <person name="Gao J."/>
        </authorList>
    </citation>
    <scope>NUCLEOTIDE SEQUENCE</scope>
    <source>
        <strain evidence="2">CCTCC AA 2012012</strain>
    </source>
</reference>
<organism evidence="3">
    <name type="scientific">Micromonospora sp. CCTCC AA 2012012</name>
    <dbReference type="NCBI Taxonomy" id="3111921"/>
    <lineage>
        <taxon>Bacteria</taxon>
        <taxon>Bacillati</taxon>
        <taxon>Actinomycetota</taxon>
        <taxon>Actinomycetes</taxon>
        <taxon>Micromonosporales</taxon>
        <taxon>Micromonosporaceae</taxon>
        <taxon>Micromonospora</taxon>
    </lineage>
</organism>
<dbReference type="SUPFAM" id="SSF53474">
    <property type="entry name" value="alpha/beta-Hydrolases"/>
    <property type="match status" value="1"/>
</dbReference>
<dbReference type="Gene3D" id="3.40.50.1820">
    <property type="entry name" value="alpha/beta hydrolase"/>
    <property type="match status" value="1"/>
</dbReference>
<dbReference type="InterPro" id="IPR050228">
    <property type="entry name" value="Carboxylesterase_BioH"/>
</dbReference>
<proteinExistence type="predicted"/>
<gene>
    <name evidence="3" type="ORF">ABUL08_28370</name>
    <name evidence="2" type="ORF">VK199_28285</name>
</gene>
<evidence type="ECO:0000259" key="1">
    <source>
        <dbReference type="Pfam" id="PF12697"/>
    </source>
</evidence>
<protein>
    <submittedName>
        <fullName evidence="3">Alpha/beta hydrolase</fullName>
    </submittedName>
</protein>